<dbReference type="GO" id="GO:0016491">
    <property type="term" value="F:oxidoreductase activity"/>
    <property type="evidence" value="ECO:0007669"/>
    <property type="project" value="UniProtKB-KW"/>
</dbReference>
<dbReference type="PANTHER" id="PTHR42707:SF2">
    <property type="entry name" value="ACD11 DEHYDROGENASE"/>
    <property type="match status" value="1"/>
</dbReference>
<dbReference type="InterPro" id="IPR052904">
    <property type="entry name" value="Acyl-CoA_dehydrogenase-like"/>
</dbReference>
<name>A0ABD5ZCT1_9EURY</name>
<reference evidence="10 11" key="1">
    <citation type="journal article" date="2019" name="Int. J. Syst. Evol. Microbiol.">
        <title>The Global Catalogue of Microorganisms (GCM) 10K type strain sequencing project: providing services to taxonomists for standard genome sequencing and annotation.</title>
        <authorList>
            <consortium name="The Broad Institute Genomics Platform"/>
            <consortium name="The Broad Institute Genome Sequencing Center for Infectious Disease"/>
            <person name="Wu L."/>
            <person name="Ma J."/>
        </authorList>
    </citation>
    <scope>NUCLEOTIDE SEQUENCE [LARGE SCALE GENOMIC DNA]</scope>
    <source>
        <strain evidence="10 11">DSM 29988</strain>
    </source>
</reference>
<dbReference type="EMBL" id="JBHTAA010000002">
    <property type="protein sequence ID" value="MFC7203085.1"/>
    <property type="molecule type" value="Genomic_DNA"/>
</dbReference>
<keyword evidence="5" id="KW-0560">Oxidoreductase</keyword>
<dbReference type="SUPFAM" id="SSF56645">
    <property type="entry name" value="Acyl-CoA dehydrogenase NM domain-like"/>
    <property type="match status" value="1"/>
</dbReference>
<evidence type="ECO:0000256" key="1">
    <source>
        <dbReference type="ARBA" id="ARBA00001974"/>
    </source>
</evidence>
<evidence type="ECO:0000313" key="10">
    <source>
        <dbReference type="EMBL" id="MFC7203085.1"/>
    </source>
</evidence>
<dbReference type="InterPro" id="IPR041504">
    <property type="entry name" value="AidB_N"/>
</dbReference>
<dbReference type="PROSITE" id="PS00073">
    <property type="entry name" value="ACYL_COA_DH_2"/>
    <property type="match status" value="1"/>
</dbReference>
<comment type="similarity">
    <text evidence="2 5">Belongs to the acyl-CoA dehydrogenase family.</text>
</comment>
<dbReference type="InterPro" id="IPR009100">
    <property type="entry name" value="AcylCoA_DH/oxidase_NM_dom_sf"/>
</dbReference>
<proteinExistence type="inferred from homology"/>
<organism evidence="10 11">
    <name type="scientific">Haloferax namakaokahaiae</name>
    <dbReference type="NCBI Taxonomy" id="1748331"/>
    <lineage>
        <taxon>Archaea</taxon>
        <taxon>Methanobacteriati</taxon>
        <taxon>Methanobacteriota</taxon>
        <taxon>Stenosarchaea group</taxon>
        <taxon>Halobacteria</taxon>
        <taxon>Halobacteriales</taxon>
        <taxon>Haloferacaceae</taxon>
        <taxon>Haloferax</taxon>
    </lineage>
</organism>
<dbReference type="Pfam" id="PF18158">
    <property type="entry name" value="AidB_N"/>
    <property type="match status" value="1"/>
</dbReference>
<dbReference type="Pfam" id="PF00441">
    <property type="entry name" value="Acyl-CoA_dh_1"/>
    <property type="match status" value="1"/>
</dbReference>
<keyword evidence="3 5" id="KW-0285">Flavoprotein</keyword>
<keyword evidence="11" id="KW-1185">Reference proteome</keyword>
<dbReference type="InterPro" id="IPR006091">
    <property type="entry name" value="Acyl-CoA_Oxase/DH_mid-dom"/>
</dbReference>
<dbReference type="Gene3D" id="2.40.110.20">
    <property type="match status" value="1"/>
</dbReference>
<feature type="domain" description="Acyl-CoA dehydrogenase/oxidase C-terminal" evidence="7">
    <location>
        <begin position="295"/>
        <end position="448"/>
    </location>
</feature>
<keyword evidence="4 5" id="KW-0274">FAD</keyword>
<dbReference type="PANTHER" id="PTHR42707">
    <property type="entry name" value="ACYL-COA DEHYDROGENASE"/>
    <property type="match status" value="1"/>
</dbReference>
<evidence type="ECO:0000259" key="7">
    <source>
        <dbReference type="Pfam" id="PF00441"/>
    </source>
</evidence>
<feature type="domain" description="Acyl-CoA oxidase/dehydrogenase middle" evidence="8">
    <location>
        <begin position="177"/>
        <end position="283"/>
    </location>
</feature>
<evidence type="ECO:0000256" key="6">
    <source>
        <dbReference type="SAM" id="MobiDB-lite"/>
    </source>
</evidence>
<evidence type="ECO:0000259" key="9">
    <source>
        <dbReference type="Pfam" id="PF18158"/>
    </source>
</evidence>
<evidence type="ECO:0000256" key="3">
    <source>
        <dbReference type="ARBA" id="ARBA00022630"/>
    </source>
</evidence>
<evidence type="ECO:0000256" key="5">
    <source>
        <dbReference type="RuleBase" id="RU362125"/>
    </source>
</evidence>
<dbReference type="Gene3D" id="1.20.140.10">
    <property type="entry name" value="Butyryl-CoA Dehydrogenase, subunit A, domain 3"/>
    <property type="match status" value="1"/>
</dbReference>
<dbReference type="SUPFAM" id="SSF47203">
    <property type="entry name" value="Acyl-CoA dehydrogenase C-terminal domain-like"/>
    <property type="match status" value="1"/>
</dbReference>
<dbReference type="InterPro" id="IPR006089">
    <property type="entry name" value="Acyl-CoA_DH_CS"/>
</dbReference>
<dbReference type="Pfam" id="PF02770">
    <property type="entry name" value="Acyl-CoA_dh_M"/>
    <property type="match status" value="1"/>
</dbReference>
<sequence length="592" mass="65884">MTNKKTYASLDSGRGINYWRHAPPLRAEARRVYPDHEFEWATPRLESFGELVGDVIADNADTIDEHGPILHTYDEYGDVRNEVEYHPAQKENERLVYESGIVADAFGPPADRDEPVGLIHTLTMQLLLSYVDTGLVCPVSMTAGAALVLRNHDSDDSLDDYFSALTSRSYDSLAEGAMFLTEEQGGSDVGANETIAEPVDSDSSPGDSRTYELTGEKWFCSNIDAEGTLALARRPDAPSGTRGLSLFLVPHETRDGRLNDQRYRRLKDKLGTISVPTGEVEFHGAEAYLVGEPERGFKYMATMLNWERITNAVGAVGIMGRCLVESKVKAATREAFGEAIQEYPLMRRDLFEMAVDFDAALTFAMEAGKWLDRYERDHDDRDAYRLMRVLAPVAKYRTARMAVETASYAMEIQGGNGYVRDFVTHRLYRDAQVLPIWEGTSNILSLDLLRTFEKEAAHEVLFAHVESLLSGIDHPVLDELSSLVADECDSLKDAFATLVTADDEYAQYEAKVLAEYVFDVVTASLLLSNAQREVDDAGDARSVIVAKHFIESAFGTSDARGILDGEALALEYFDTVVYYDRLDPASVTARWT</sequence>
<dbReference type="InterPro" id="IPR036250">
    <property type="entry name" value="AcylCo_DH-like_C"/>
</dbReference>
<evidence type="ECO:0000259" key="8">
    <source>
        <dbReference type="Pfam" id="PF02770"/>
    </source>
</evidence>
<feature type="region of interest" description="Disordered" evidence="6">
    <location>
        <begin position="185"/>
        <end position="208"/>
    </location>
</feature>
<evidence type="ECO:0000256" key="2">
    <source>
        <dbReference type="ARBA" id="ARBA00009347"/>
    </source>
</evidence>
<dbReference type="Proteomes" id="UP001596481">
    <property type="component" value="Unassembled WGS sequence"/>
</dbReference>
<comment type="cofactor">
    <cofactor evidence="1 5">
        <name>FAD</name>
        <dbReference type="ChEBI" id="CHEBI:57692"/>
    </cofactor>
</comment>
<evidence type="ECO:0000256" key="4">
    <source>
        <dbReference type="ARBA" id="ARBA00022827"/>
    </source>
</evidence>
<gene>
    <name evidence="10" type="ORF">ACFQJC_06140</name>
</gene>
<dbReference type="InterPro" id="IPR009075">
    <property type="entry name" value="AcylCo_DH/oxidase_C"/>
</dbReference>
<dbReference type="RefSeq" id="WP_390222399.1">
    <property type="nucleotide sequence ID" value="NZ_JBHTAA010000002.1"/>
</dbReference>
<evidence type="ECO:0000313" key="11">
    <source>
        <dbReference type="Proteomes" id="UP001596481"/>
    </source>
</evidence>
<comment type="caution">
    <text evidence="10">The sequence shown here is derived from an EMBL/GenBank/DDBJ whole genome shotgun (WGS) entry which is preliminary data.</text>
</comment>
<protein>
    <submittedName>
        <fullName evidence="10">Acyl-CoA dehydrogenase family protein</fullName>
    </submittedName>
</protein>
<feature type="domain" description="Adaptive response protein AidB N-terminal" evidence="9">
    <location>
        <begin position="15"/>
        <end position="172"/>
    </location>
</feature>
<dbReference type="AlphaFoldDB" id="A0ABD5ZCT1"/>
<accession>A0ABD5ZCT1</accession>
<dbReference type="Gene3D" id="6.10.250.600">
    <property type="match status" value="1"/>
</dbReference>